<gene>
    <name evidence="3" type="ORF">C6571_18560</name>
</gene>
<dbReference type="AlphaFoldDB" id="A0A2S0N5X9"/>
<dbReference type="EMBL" id="CP027670">
    <property type="protein sequence ID" value="AVO43437.1"/>
    <property type="molecule type" value="Genomic_DNA"/>
</dbReference>
<feature type="region of interest" description="Disordered" evidence="1">
    <location>
        <begin position="82"/>
        <end position="115"/>
    </location>
</feature>
<dbReference type="Proteomes" id="UP000239326">
    <property type="component" value="Plasmid unnamed1"/>
</dbReference>
<sequence>MSLASSFSNLSANQKRTTMVVAAIVAILGISILLASVSERKVNRLPRANKAEVTVVSPSRTTGVEAFAAQLANLEKAQQDLKSEMKSVLRNAGSAKPSDQGEDAPKEAPQLEDVLPEISGQTSIFEAPAKKGPELPMTTPAVPVAPRVDAAPATVVPPPAPPTIRMIGEEGELTDEKVSKLNTPAEAARTEKKVESAFVPAGSMFTGVLLSGLDAPTSAVAQKNPTPVVVRVKREAILPNYASLDVRECFVMAAGYGQLSSERALMRAETLSCVRQDGNVIETSLDAYIVGTDGKVGIPGRLVSKQGQMIAQTLVAGTLGGMGQMLGRSRVPQLNINGQGALYEDESMSSIAQTGIAGGIGSATNMIAKFYLDMAKETFPVVEIPAGEVVTVVVTRGSSLPLKGSSSLQRISAPNENQRNAQGTASRAEPPRRVTDARPANPGQIVAPAEAAIKSAVAATAGVKPPVQNFQNGLGW</sequence>
<keyword evidence="4" id="KW-1185">Reference proteome</keyword>
<name>A0A2S0N5X9_9BURK</name>
<evidence type="ECO:0000313" key="3">
    <source>
        <dbReference type="EMBL" id="AVO43437.1"/>
    </source>
</evidence>
<proteinExistence type="predicted"/>
<keyword evidence="3" id="KW-0614">Plasmid</keyword>
<dbReference type="InterPro" id="IPR005498">
    <property type="entry name" value="T4SS_VirB10/TraB/TrbI"/>
</dbReference>
<evidence type="ECO:0000256" key="1">
    <source>
        <dbReference type="SAM" id="MobiDB-lite"/>
    </source>
</evidence>
<accession>A0A2S0N5X9</accession>
<protein>
    <submittedName>
        <fullName evidence="3">Conjugal transfer protein TraB</fullName>
    </submittedName>
</protein>
<evidence type="ECO:0000256" key="2">
    <source>
        <dbReference type="SAM" id="Phobius"/>
    </source>
</evidence>
<dbReference type="CDD" id="cd16430">
    <property type="entry name" value="TraB"/>
    <property type="match status" value="1"/>
</dbReference>
<feature type="region of interest" description="Disordered" evidence="1">
    <location>
        <begin position="403"/>
        <end position="441"/>
    </location>
</feature>
<dbReference type="OrthoDB" id="15544at2"/>
<keyword evidence="2" id="KW-0812">Transmembrane</keyword>
<organism evidence="3 4">
    <name type="scientific">Simplicispira suum</name>
    <dbReference type="NCBI Taxonomy" id="2109915"/>
    <lineage>
        <taxon>Bacteria</taxon>
        <taxon>Pseudomonadati</taxon>
        <taxon>Pseudomonadota</taxon>
        <taxon>Betaproteobacteria</taxon>
        <taxon>Burkholderiales</taxon>
        <taxon>Comamonadaceae</taxon>
        <taxon>Simplicispira</taxon>
    </lineage>
</organism>
<feature type="transmembrane region" description="Helical" evidence="2">
    <location>
        <begin position="20"/>
        <end position="37"/>
    </location>
</feature>
<evidence type="ECO:0000313" key="4">
    <source>
        <dbReference type="Proteomes" id="UP000239326"/>
    </source>
</evidence>
<dbReference type="KEGG" id="simp:C6571_18560"/>
<keyword evidence="2" id="KW-0472">Membrane</keyword>
<keyword evidence="2" id="KW-1133">Transmembrane helix</keyword>
<reference evidence="3 4" key="1">
    <citation type="submission" date="2018-03" db="EMBL/GenBank/DDBJ databases">
        <title>Genome sequencing of Simplicispira sp.</title>
        <authorList>
            <person name="Kim S.-J."/>
            <person name="Heo J."/>
            <person name="Kwon S.-W."/>
        </authorList>
    </citation>
    <scope>NUCLEOTIDE SEQUENCE [LARGE SCALE GENOMIC DNA]</scope>
    <source>
        <strain evidence="3 4">SC1-8</strain>
        <plasmid evidence="3 4">unnamed1</plasmid>
    </source>
</reference>
<dbReference type="Pfam" id="PF03743">
    <property type="entry name" value="TrbI"/>
    <property type="match status" value="1"/>
</dbReference>
<feature type="compositionally biased region" description="Polar residues" evidence="1">
    <location>
        <begin position="409"/>
        <end position="425"/>
    </location>
</feature>
<geneLocation type="plasmid" evidence="3 4">
    <name>unnamed1</name>
</geneLocation>
<dbReference type="RefSeq" id="WP_106448386.1">
    <property type="nucleotide sequence ID" value="NZ_CP027670.1"/>
</dbReference>